<dbReference type="InterPro" id="IPR050563">
    <property type="entry name" value="4-hydroxybenzoyl-CoA_TE"/>
</dbReference>
<evidence type="ECO:0000256" key="2">
    <source>
        <dbReference type="ARBA" id="ARBA00022801"/>
    </source>
</evidence>
<name>A0A143PP94_LUTPR</name>
<organism evidence="3 4">
    <name type="scientific">Luteitalea pratensis</name>
    <dbReference type="NCBI Taxonomy" id="1855912"/>
    <lineage>
        <taxon>Bacteria</taxon>
        <taxon>Pseudomonadati</taxon>
        <taxon>Acidobacteriota</taxon>
        <taxon>Vicinamibacteria</taxon>
        <taxon>Vicinamibacterales</taxon>
        <taxon>Vicinamibacteraceae</taxon>
        <taxon>Luteitalea</taxon>
    </lineage>
</organism>
<evidence type="ECO:0000256" key="1">
    <source>
        <dbReference type="ARBA" id="ARBA00005953"/>
    </source>
</evidence>
<dbReference type="PANTHER" id="PTHR31793">
    <property type="entry name" value="4-HYDROXYBENZOYL-COA THIOESTERASE FAMILY MEMBER"/>
    <property type="match status" value="1"/>
</dbReference>
<dbReference type="KEGG" id="abac:LuPra_03750"/>
<gene>
    <name evidence="3" type="primary">ybgC</name>
    <name evidence="3" type="ORF">LuPra_03750</name>
</gene>
<keyword evidence="4" id="KW-1185">Reference proteome</keyword>
<dbReference type="AlphaFoldDB" id="A0A143PP94"/>
<evidence type="ECO:0000313" key="3">
    <source>
        <dbReference type="EMBL" id="AMY10517.1"/>
    </source>
</evidence>
<dbReference type="PANTHER" id="PTHR31793:SF27">
    <property type="entry name" value="NOVEL THIOESTERASE SUPERFAMILY DOMAIN AND SAPOSIN A-TYPE DOMAIN CONTAINING PROTEIN (0610012H03RIK)"/>
    <property type="match status" value="1"/>
</dbReference>
<evidence type="ECO:0000313" key="4">
    <source>
        <dbReference type="Proteomes" id="UP000076079"/>
    </source>
</evidence>
<comment type="similarity">
    <text evidence="1">Belongs to the 4-hydroxybenzoyl-CoA thioesterase family.</text>
</comment>
<dbReference type="PROSITE" id="PS01328">
    <property type="entry name" value="4HBCOA_THIOESTERASE"/>
    <property type="match status" value="1"/>
</dbReference>
<dbReference type="STRING" id="1855912.LuPra_03750"/>
<dbReference type="PIRSF" id="PIRSF003230">
    <property type="entry name" value="YbgC"/>
    <property type="match status" value="1"/>
</dbReference>
<dbReference type="OrthoDB" id="9800856at2"/>
<reference evidence="4" key="2">
    <citation type="submission" date="2016-04" db="EMBL/GenBank/DDBJ databases">
        <title>First Complete Genome Sequence of a Subdivision 6 Acidobacterium.</title>
        <authorList>
            <person name="Huang S."/>
            <person name="Vieira S."/>
            <person name="Bunk B."/>
            <person name="Riedel T."/>
            <person name="Sproeer C."/>
            <person name="Overmann J."/>
        </authorList>
    </citation>
    <scope>NUCLEOTIDE SEQUENCE [LARGE SCALE GENOMIC DNA]</scope>
    <source>
        <strain evidence="4">DSM 100886 HEG_-6_39</strain>
    </source>
</reference>
<dbReference type="GO" id="GO:0047617">
    <property type="term" value="F:fatty acyl-CoA hydrolase activity"/>
    <property type="evidence" value="ECO:0007669"/>
    <property type="project" value="TreeGrafter"/>
</dbReference>
<dbReference type="PATRIC" id="fig|1813736.3.peg.3959"/>
<proteinExistence type="inferred from homology"/>
<dbReference type="NCBIfam" id="TIGR00051">
    <property type="entry name" value="YbgC/FadM family acyl-CoA thioesterase"/>
    <property type="match status" value="1"/>
</dbReference>
<dbReference type="InterPro" id="IPR006684">
    <property type="entry name" value="YbgC/YbaW"/>
</dbReference>
<dbReference type="Pfam" id="PF13279">
    <property type="entry name" value="4HBT_2"/>
    <property type="match status" value="1"/>
</dbReference>
<dbReference type="SUPFAM" id="SSF54637">
    <property type="entry name" value="Thioesterase/thiol ester dehydrase-isomerase"/>
    <property type="match status" value="1"/>
</dbReference>
<dbReference type="Gene3D" id="3.10.129.10">
    <property type="entry name" value="Hotdog Thioesterase"/>
    <property type="match status" value="1"/>
</dbReference>
<dbReference type="EMBL" id="CP015136">
    <property type="protein sequence ID" value="AMY10517.1"/>
    <property type="molecule type" value="Genomic_DNA"/>
</dbReference>
<dbReference type="CDD" id="cd00586">
    <property type="entry name" value="4HBT"/>
    <property type="match status" value="1"/>
</dbReference>
<protein>
    <submittedName>
        <fullName evidence="3">Acyl-CoA thioester hydrolase YbgC</fullName>
        <ecNumber evidence="3">3.1.2.-</ecNumber>
    </submittedName>
</protein>
<dbReference type="EC" id="3.1.2.-" evidence="3"/>
<reference evidence="3 4" key="1">
    <citation type="journal article" date="2016" name="Genome Announc.">
        <title>First Complete Genome Sequence of a Subdivision 6 Acidobacterium Strain.</title>
        <authorList>
            <person name="Huang S."/>
            <person name="Vieira S."/>
            <person name="Bunk B."/>
            <person name="Riedel T."/>
            <person name="Sproer C."/>
            <person name="Overmann J."/>
        </authorList>
    </citation>
    <scope>NUCLEOTIDE SEQUENCE [LARGE SCALE GENOMIC DNA]</scope>
    <source>
        <strain evidence="4">DSM 100886 HEG_-6_39</strain>
    </source>
</reference>
<dbReference type="RefSeq" id="WP_110172152.1">
    <property type="nucleotide sequence ID" value="NZ_CP015136.1"/>
</dbReference>
<dbReference type="InterPro" id="IPR029069">
    <property type="entry name" value="HotDog_dom_sf"/>
</dbReference>
<dbReference type="InterPro" id="IPR008272">
    <property type="entry name" value="HB-CoA_thioesterase_AS"/>
</dbReference>
<accession>A0A143PP94</accession>
<dbReference type="Proteomes" id="UP000076079">
    <property type="component" value="Chromosome"/>
</dbReference>
<keyword evidence="2 3" id="KW-0378">Hydrolase</keyword>
<sequence length="132" mass="15048">MTVLGTATIRVRYAETDQMGVVYHGNYFAWFEVGRVELLRQAGWSYKTLEGDGLSLPVIEATCQYRHPARYDDELEIRTVGRMASAVRVEFTYELVRMADARVLATARTLHVPITREGRPCRLPGPLREIFA</sequence>